<sequence length="124" mass="13840">MSTPIHENSADFVNESYRQYGDTIDSTYIDGYDPMSLNAPHSSLEKGSTWVGMGIWVASLAFAGIWIHGLGMVLWGSGSVNWDPTPFLIIGGVGLISAWIIGYLLIRSGRREYKEYRKRTGRHN</sequence>
<protein>
    <recommendedName>
        <fullName evidence="4">DUF2530 domain-containing protein</fullName>
    </recommendedName>
</protein>
<feature type="transmembrane region" description="Helical" evidence="1">
    <location>
        <begin position="50"/>
        <end position="75"/>
    </location>
</feature>
<evidence type="ECO:0000313" key="2">
    <source>
        <dbReference type="EMBL" id="MDR7330870.1"/>
    </source>
</evidence>
<dbReference type="Proteomes" id="UP001180840">
    <property type="component" value="Unassembled WGS sequence"/>
</dbReference>
<organism evidence="2 3">
    <name type="scientific">Corynebacterium guangdongense</name>
    <dbReference type="NCBI Taxonomy" id="1783348"/>
    <lineage>
        <taxon>Bacteria</taxon>
        <taxon>Bacillati</taxon>
        <taxon>Actinomycetota</taxon>
        <taxon>Actinomycetes</taxon>
        <taxon>Mycobacteriales</taxon>
        <taxon>Corynebacteriaceae</taxon>
        <taxon>Corynebacterium</taxon>
    </lineage>
</organism>
<keyword evidence="1" id="KW-1133">Transmembrane helix</keyword>
<evidence type="ECO:0000256" key="1">
    <source>
        <dbReference type="SAM" id="Phobius"/>
    </source>
</evidence>
<evidence type="ECO:0008006" key="4">
    <source>
        <dbReference type="Google" id="ProtNLM"/>
    </source>
</evidence>
<comment type="caution">
    <text evidence="2">The sequence shown here is derived from an EMBL/GenBank/DDBJ whole genome shotgun (WGS) entry which is preliminary data.</text>
</comment>
<name>A0ABU2A114_9CORY</name>
<keyword evidence="1" id="KW-0472">Membrane</keyword>
<gene>
    <name evidence="2" type="ORF">J2S39_002546</name>
</gene>
<dbReference type="EMBL" id="JAVDXZ010000001">
    <property type="protein sequence ID" value="MDR7330870.1"/>
    <property type="molecule type" value="Genomic_DNA"/>
</dbReference>
<evidence type="ECO:0000313" key="3">
    <source>
        <dbReference type="Proteomes" id="UP001180840"/>
    </source>
</evidence>
<keyword evidence="3" id="KW-1185">Reference proteome</keyword>
<accession>A0ABU2A114</accession>
<keyword evidence="1" id="KW-0812">Transmembrane</keyword>
<feature type="transmembrane region" description="Helical" evidence="1">
    <location>
        <begin position="87"/>
        <end position="106"/>
    </location>
</feature>
<proteinExistence type="predicted"/>
<reference evidence="2" key="1">
    <citation type="submission" date="2023-07" db="EMBL/GenBank/DDBJ databases">
        <title>Sequencing the genomes of 1000 actinobacteria strains.</title>
        <authorList>
            <person name="Klenk H.-P."/>
        </authorList>
    </citation>
    <scope>NUCLEOTIDE SEQUENCE</scope>
    <source>
        <strain evidence="2">DSM 107476</strain>
    </source>
</reference>
<dbReference type="RefSeq" id="WP_290196993.1">
    <property type="nucleotide sequence ID" value="NZ_CP047654.1"/>
</dbReference>